<dbReference type="STRING" id="493475.GARC_0108"/>
<gene>
    <name evidence="1" type="ORF">GARC_0108</name>
</gene>
<evidence type="ECO:0000313" key="2">
    <source>
        <dbReference type="Proteomes" id="UP000006327"/>
    </source>
</evidence>
<dbReference type="eggNOG" id="ENOG5030Q80">
    <property type="taxonomic scope" value="Bacteria"/>
</dbReference>
<organism evidence="1 2">
    <name type="scientific">Paraglaciecola arctica BSs20135</name>
    <dbReference type="NCBI Taxonomy" id="493475"/>
    <lineage>
        <taxon>Bacteria</taxon>
        <taxon>Pseudomonadati</taxon>
        <taxon>Pseudomonadota</taxon>
        <taxon>Gammaproteobacteria</taxon>
        <taxon>Alteromonadales</taxon>
        <taxon>Alteromonadaceae</taxon>
        <taxon>Paraglaciecola</taxon>
    </lineage>
</organism>
<accession>K6Z0U3</accession>
<protein>
    <submittedName>
        <fullName evidence="1">Uncharacterized protein</fullName>
    </submittedName>
</protein>
<dbReference type="OrthoDB" id="9180239at2"/>
<reference evidence="1 2" key="1">
    <citation type="journal article" date="2017" name="Antonie Van Leeuwenhoek">
        <title>Rhizobium rhizosphaerae sp. nov., a novel species isolated from rice rhizosphere.</title>
        <authorList>
            <person name="Zhao J.J."/>
            <person name="Zhang J."/>
            <person name="Zhang R.J."/>
            <person name="Zhang C.W."/>
            <person name="Yin H.Q."/>
            <person name="Zhang X.X."/>
        </authorList>
    </citation>
    <scope>NUCLEOTIDE SEQUENCE [LARGE SCALE GENOMIC DNA]</scope>
    <source>
        <strain evidence="1 2">BSs20135</strain>
    </source>
</reference>
<dbReference type="RefSeq" id="WP_007615560.1">
    <property type="nucleotide sequence ID" value="NZ_BAEO01000002.1"/>
</dbReference>
<dbReference type="EMBL" id="BAEO01000002">
    <property type="protein sequence ID" value="GAC17090.1"/>
    <property type="molecule type" value="Genomic_DNA"/>
</dbReference>
<comment type="caution">
    <text evidence="1">The sequence shown here is derived from an EMBL/GenBank/DDBJ whole genome shotgun (WGS) entry which is preliminary data.</text>
</comment>
<evidence type="ECO:0000313" key="1">
    <source>
        <dbReference type="EMBL" id="GAC17090.1"/>
    </source>
</evidence>
<dbReference type="Proteomes" id="UP000006327">
    <property type="component" value="Unassembled WGS sequence"/>
</dbReference>
<name>K6Z0U3_9ALTE</name>
<dbReference type="AlphaFoldDB" id="K6Z0U3"/>
<proteinExistence type="predicted"/>
<sequence length="134" mass="15253">MKAKQVPQDNSPSYSGHKKLVYAVNDSGHYTGIQSSGWEVENFATQMAVDDLNEQTLTAIKDYHDGKASSLAYHMCKHRFDISALAQCTGFFQWQIRRHLLPHIFSRLSQRKLKNYSAAFSITIAQLTRVPEHP</sequence>
<keyword evidence="2" id="KW-1185">Reference proteome</keyword>